<dbReference type="Gene3D" id="3.40.190.80">
    <property type="match status" value="1"/>
</dbReference>
<dbReference type="PRINTS" id="PR00377">
    <property type="entry name" value="IMPHPHTASES"/>
</dbReference>
<dbReference type="Proteomes" id="UP001204548">
    <property type="component" value="Unassembled WGS sequence"/>
</dbReference>
<gene>
    <name evidence="8" type="ORF">NXW97_02975</name>
    <name evidence="9" type="ORF">NXY30_02670</name>
</gene>
<dbReference type="PANTHER" id="PTHR20854">
    <property type="entry name" value="INOSITOL MONOPHOSPHATASE"/>
    <property type="match status" value="1"/>
</dbReference>
<organism evidence="8 11">
    <name type="scientific">Bacteroides faecis</name>
    <dbReference type="NCBI Taxonomy" id="674529"/>
    <lineage>
        <taxon>Bacteria</taxon>
        <taxon>Pseudomonadati</taxon>
        <taxon>Bacteroidota</taxon>
        <taxon>Bacteroidia</taxon>
        <taxon>Bacteroidales</taxon>
        <taxon>Bacteroidaceae</taxon>
        <taxon>Bacteroides</taxon>
    </lineage>
</organism>
<accession>A0AAW5NRD2</accession>
<dbReference type="InterPro" id="IPR033942">
    <property type="entry name" value="IMPase"/>
</dbReference>
<evidence type="ECO:0000256" key="5">
    <source>
        <dbReference type="ARBA" id="ARBA00022842"/>
    </source>
</evidence>
<keyword evidence="5 6" id="KW-0460">Magnesium</keyword>
<evidence type="ECO:0000256" key="4">
    <source>
        <dbReference type="ARBA" id="ARBA00022801"/>
    </source>
</evidence>
<dbReference type="CDD" id="cd01639">
    <property type="entry name" value="IMPase"/>
    <property type="match status" value="1"/>
</dbReference>
<dbReference type="Pfam" id="PF00459">
    <property type="entry name" value="Inositol_P"/>
    <property type="match status" value="1"/>
</dbReference>
<feature type="binding site" evidence="6">
    <location>
        <position position="214"/>
    </location>
    <ligand>
        <name>Mg(2+)</name>
        <dbReference type="ChEBI" id="CHEBI:18420"/>
        <label>1</label>
        <note>catalytic</note>
    </ligand>
</feature>
<dbReference type="Proteomes" id="UP001060104">
    <property type="component" value="Chromosome"/>
</dbReference>
<evidence type="ECO:0000313" key="8">
    <source>
        <dbReference type="EMBL" id="MCS2790985.1"/>
    </source>
</evidence>
<dbReference type="EMBL" id="CP103141">
    <property type="protein sequence ID" value="UVQ77355.1"/>
    <property type="molecule type" value="Genomic_DNA"/>
</dbReference>
<dbReference type="EMBL" id="JANUTS010000001">
    <property type="protein sequence ID" value="MCS2790985.1"/>
    <property type="molecule type" value="Genomic_DNA"/>
</dbReference>
<keyword evidence="10" id="KW-1185">Reference proteome</keyword>
<evidence type="ECO:0000256" key="1">
    <source>
        <dbReference type="ARBA" id="ARBA00001033"/>
    </source>
</evidence>
<dbReference type="AlphaFoldDB" id="A0AAW5NRD2"/>
<comment type="cofactor">
    <cofactor evidence="2 6 7">
        <name>Mg(2+)</name>
        <dbReference type="ChEBI" id="CHEBI:18420"/>
    </cofactor>
</comment>
<dbReference type="RefSeq" id="WP_029425070.1">
    <property type="nucleotide sequence ID" value="NZ_CABMFH010000010.1"/>
</dbReference>
<reference evidence="8" key="1">
    <citation type="submission" date="2022-08" db="EMBL/GenBank/DDBJ databases">
        <title>Genome Sequencing of Bacteroides fragilis Group Isolates with Nanopore Technology.</title>
        <authorList>
            <person name="Tisza M.J."/>
            <person name="Smith D."/>
            <person name="Dekker J.P."/>
        </authorList>
    </citation>
    <scope>NUCLEOTIDE SEQUENCE</scope>
    <source>
        <strain evidence="8">BFG-351</strain>
        <strain evidence="9">BFG-527</strain>
    </source>
</reference>
<dbReference type="GO" id="GO:0008934">
    <property type="term" value="F:inositol monophosphate 1-phosphatase activity"/>
    <property type="evidence" value="ECO:0007669"/>
    <property type="project" value="InterPro"/>
</dbReference>
<evidence type="ECO:0000256" key="3">
    <source>
        <dbReference type="ARBA" id="ARBA00022723"/>
    </source>
</evidence>
<proteinExistence type="inferred from homology"/>
<dbReference type="PROSITE" id="PS00629">
    <property type="entry name" value="IMP_1"/>
    <property type="match status" value="1"/>
</dbReference>
<dbReference type="PANTHER" id="PTHR20854:SF4">
    <property type="entry name" value="INOSITOL-1-MONOPHOSPHATASE-RELATED"/>
    <property type="match status" value="1"/>
</dbReference>
<evidence type="ECO:0000256" key="2">
    <source>
        <dbReference type="ARBA" id="ARBA00001946"/>
    </source>
</evidence>
<dbReference type="SUPFAM" id="SSF56655">
    <property type="entry name" value="Carbohydrate phosphatase"/>
    <property type="match status" value="1"/>
</dbReference>
<evidence type="ECO:0000313" key="10">
    <source>
        <dbReference type="Proteomes" id="UP001060104"/>
    </source>
</evidence>
<evidence type="ECO:0000256" key="7">
    <source>
        <dbReference type="RuleBase" id="RU364068"/>
    </source>
</evidence>
<evidence type="ECO:0000256" key="6">
    <source>
        <dbReference type="PIRSR" id="PIRSR600760-2"/>
    </source>
</evidence>
<comment type="catalytic activity">
    <reaction evidence="1 7">
        <text>a myo-inositol phosphate + H2O = myo-inositol + phosphate</text>
        <dbReference type="Rhea" id="RHEA:24056"/>
        <dbReference type="ChEBI" id="CHEBI:15377"/>
        <dbReference type="ChEBI" id="CHEBI:17268"/>
        <dbReference type="ChEBI" id="CHEBI:43474"/>
        <dbReference type="ChEBI" id="CHEBI:84139"/>
        <dbReference type="EC" id="3.1.3.25"/>
    </reaction>
</comment>
<feature type="binding site" evidence="6">
    <location>
        <position position="88"/>
    </location>
    <ligand>
        <name>Mg(2+)</name>
        <dbReference type="ChEBI" id="CHEBI:18420"/>
        <label>1</label>
        <note>catalytic</note>
    </ligand>
</feature>
<dbReference type="Gene3D" id="3.30.540.10">
    <property type="entry name" value="Fructose-1,6-Bisphosphatase, subunit A, domain 1"/>
    <property type="match status" value="1"/>
</dbReference>
<sequence>MLDLKQLTVEVCRIATEAGHFLKEERKKFHRERVIEKHAHDYVSYVDKESEVRLVKALSALLPEAGFITEEGSATYQNESYCWVIDPLDGTTNYIHDEAPYCVCIALRSQTELLIGVVYEVCRDECFYAWKGGKAFMNGEEIHVSDVSQAQDAFVITELPYNYQQYKQTALHLIDRLYGVVGGIRMNGSAAAAICYVAAGRFDAWAEAFLGKWDYSAAALIVLEAGGRVTDFYGDDHFIEGHHIIATNGHLHPLFEKLLSEVPPLNM</sequence>
<dbReference type="GO" id="GO:0007165">
    <property type="term" value="P:signal transduction"/>
    <property type="evidence" value="ECO:0007669"/>
    <property type="project" value="TreeGrafter"/>
</dbReference>
<dbReference type="EC" id="3.1.3.25" evidence="7"/>
<dbReference type="GO" id="GO:0046872">
    <property type="term" value="F:metal ion binding"/>
    <property type="evidence" value="ECO:0007669"/>
    <property type="project" value="UniProtKB-KW"/>
</dbReference>
<dbReference type="InterPro" id="IPR000760">
    <property type="entry name" value="Inositol_monophosphatase-like"/>
</dbReference>
<feature type="binding site" evidence="6">
    <location>
        <position position="70"/>
    </location>
    <ligand>
        <name>Mg(2+)</name>
        <dbReference type="ChEBI" id="CHEBI:18420"/>
        <label>1</label>
        <note>catalytic</note>
    </ligand>
</feature>
<keyword evidence="3 6" id="KW-0479">Metal-binding</keyword>
<keyword evidence="4 7" id="KW-0378">Hydrolase</keyword>
<comment type="similarity">
    <text evidence="7">Belongs to the inositol monophosphatase superfamily.</text>
</comment>
<evidence type="ECO:0000313" key="11">
    <source>
        <dbReference type="Proteomes" id="UP001204548"/>
    </source>
</evidence>
<feature type="binding site" evidence="6">
    <location>
        <position position="86"/>
    </location>
    <ligand>
        <name>Mg(2+)</name>
        <dbReference type="ChEBI" id="CHEBI:18420"/>
        <label>1</label>
        <note>catalytic</note>
    </ligand>
</feature>
<dbReference type="InterPro" id="IPR020583">
    <property type="entry name" value="Inositol_monoP_metal-BS"/>
</dbReference>
<protein>
    <recommendedName>
        <fullName evidence="7">Inositol-1-monophosphatase</fullName>
        <ecNumber evidence="7">3.1.3.25</ecNumber>
    </recommendedName>
</protein>
<dbReference type="GO" id="GO:0006020">
    <property type="term" value="P:inositol metabolic process"/>
    <property type="evidence" value="ECO:0007669"/>
    <property type="project" value="TreeGrafter"/>
</dbReference>
<feature type="binding site" evidence="6">
    <location>
        <position position="89"/>
    </location>
    <ligand>
        <name>Mg(2+)</name>
        <dbReference type="ChEBI" id="CHEBI:18420"/>
        <label>1</label>
        <note>catalytic</note>
    </ligand>
</feature>
<evidence type="ECO:0000313" key="9">
    <source>
        <dbReference type="EMBL" id="UVQ77355.1"/>
    </source>
</evidence>
<name>A0AAW5NRD2_9BACE</name>
<dbReference type="GeneID" id="69587677"/>